<name>A0A9D9IW60_9BACT</name>
<dbReference type="EMBL" id="JADILW010000021">
    <property type="protein sequence ID" value="MBO8479757.1"/>
    <property type="molecule type" value="Genomic_DNA"/>
</dbReference>
<dbReference type="PANTHER" id="PTHR43542:SF1">
    <property type="entry name" value="METHYLTRANSFERASE"/>
    <property type="match status" value="1"/>
</dbReference>
<evidence type="ECO:0000256" key="2">
    <source>
        <dbReference type="ARBA" id="ARBA00022679"/>
    </source>
</evidence>
<dbReference type="PROSITE" id="PS00092">
    <property type="entry name" value="N6_MTASE"/>
    <property type="match status" value="1"/>
</dbReference>
<dbReference type="PIRSF" id="PIRSF004553">
    <property type="entry name" value="CHP00095"/>
    <property type="match status" value="1"/>
</dbReference>
<evidence type="ECO:0000256" key="1">
    <source>
        <dbReference type="ARBA" id="ARBA00022603"/>
    </source>
</evidence>
<protein>
    <submittedName>
        <fullName evidence="3">RsmD family RNA methyltransferase</fullName>
    </submittedName>
</protein>
<keyword evidence="2" id="KW-0808">Transferase</keyword>
<dbReference type="InterPro" id="IPR004398">
    <property type="entry name" value="RNA_MeTrfase_RsmD"/>
</dbReference>
<proteinExistence type="predicted"/>
<dbReference type="Gene3D" id="3.40.50.150">
    <property type="entry name" value="Vaccinia Virus protein VP39"/>
    <property type="match status" value="1"/>
</dbReference>
<evidence type="ECO:0000313" key="3">
    <source>
        <dbReference type="EMBL" id="MBO8479757.1"/>
    </source>
</evidence>
<dbReference type="GO" id="GO:0008168">
    <property type="term" value="F:methyltransferase activity"/>
    <property type="evidence" value="ECO:0007669"/>
    <property type="project" value="UniProtKB-KW"/>
</dbReference>
<dbReference type="GO" id="GO:0003676">
    <property type="term" value="F:nucleic acid binding"/>
    <property type="evidence" value="ECO:0007669"/>
    <property type="project" value="InterPro"/>
</dbReference>
<dbReference type="CDD" id="cd02440">
    <property type="entry name" value="AdoMet_MTases"/>
    <property type="match status" value="1"/>
</dbReference>
<dbReference type="InterPro" id="IPR029063">
    <property type="entry name" value="SAM-dependent_MTases_sf"/>
</dbReference>
<accession>A0A9D9IW60</accession>
<dbReference type="AlphaFoldDB" id="A0A9D9IW60"/>
<dbReference type="InterPro" id="IPR002052">
    <property type="entry name" value="DNA_methylase_N6_adenine_CS"/>
</dbReference>
<dbReference type="SUPFAM" id="SSF53335">
    <property type="entry name" value="S-adenosyl-L-methionine-dependent methyltransferases"/>
    <property type="match status" value="1"/>
</dbReference>
<organism evidence="3 4">
    <name type="scientific">Candidatus Cryptobacteroides avistercoris</name>
    <dbReference type="NCBI Taxonomy" id="2840758"/>
    <lineage>
        <taxon>Bacteria</taxon>
        <taxon>Pseudomonadati</taxon>
        <taxon>Bacteroidota</taxon>
        <taxon>Bacteroidia</taxon>
        <taxon>Bacteroidales</taxon>
        <taxon>Candidatus Cryptobacteroides</taxon>
    </lineage>
</organism>
<gene>
    <name evidence="3" type="ORF">IAB76_01395</name>
</gene>
<sequence length="177" mass="19875">MRIIGGRLKGKTILPPRGYEARPTTDFAKEGLFNVLDNEYEFDGLKVLDLFGGTGAIAFEFASRGASRVYSVEMNRDNAKFIRSEAAKLGLDNITAVHGNVFDFLPICREKFDIIFADPPYSLEGLDGIPDKVLNLDILHPGAYFILEHGGEYSFCGHPLFKKEKVYGRVHFSFFEK</sequence>
<dbReference type="GO" id="GO:0031167">
    <property type="term" value="P:rRNA methylation"/>
    <property type="evidence" value="ECO:0007669"/>
    <property type="project" value="InterPro"/>
</dbReference>
<dbReference type="PANTHER" id="PTHR43542">
    <property type="entry name" value="METHYLTRANSFERASE"/>
    <property type="match status" value="1"/>
</dbReference>
<evidence type="ECO:0000313" key="4">
    <source>
        <dbReference type="Proteomes" id="UP000823769"/>
    </source>
</evidence>
<keyword evidence="1 3" id="KW-0489">Methyltransferase</keyword>
<reference evidence="3" key="1">
    <citation type="submission" date="2020-10" db="EMBL/GenBank/DDBJ databases">
        <authorList>
            <person name="Gilroy R."/>
        </authorList>
    </citation>
    <scope>NUCLEOTIDE SEQUENCE</scope>
    <source>
        <strain evidence="3">B3-1481</strain>
    </source>
</reference>
<reference evidence="3" key="2">
    <citation type="journal article" date="2021" name="PeerJ">
        <title>Extensive microbial diversity within the chicken gut microbiome revealed by metagenomics and culture.</title>
        <authorList>
            <person name="Gilroy R."/>
            <person name="Ravi A."/>
            <person name="Getino M."/>
            <person name="Pursley I."/>
            <person name="Horton D.L."/>
            <person name="Alikhan N.F."/>
            <person name="Baker D."/>
            <person name="Gharbi K."/>
            <person name="Hall N."/>
            <person name="Watson M."/>
            <person name="Adriaenssens E.M."/>
            <person name="Foster-Nyarko E."/>
            <person name="Jarju S."/>
            <person name="Secka A."/>
            <person name="Antonio M."/>
            <person name="Oren A."/>
            <person name="Chaudhuri R.R."/>
            <person name="La Ragione R."/>
            <person name="Hildebrand F."/>
            <person name="Pallen M.J."/>
        </authorList>
    </citation>
    <scope>NUCLEOTIDE SEQUENCE</scope>
    <source>
        <strain evidence="3">B3-1481</strain>
    </source>
</reference>
<dbReference type="Pfam" id="PF03602">
    <property type="entry name" value="Cons_hypoth95"/>
    <property type="match status" value="1"/>
</dbReference>
<dbReference type="Proteomes" id="UP000823769">
    <property type="component" value="Unassembled WGS sequence"/>
</dbReference>
<comment type="caution">
    <text evidence="3">The sequence shown here is derived from an EMBL/GenBank/DDBJ whole genome shotgun (WGS) entry which is preliminary data.</text>
</comment>